<dbReference type="RefSeq" id="WP_096801811.1">
    <property type="nucleotide sequence ID" value="NZ_CP023563.1"/>
</dbReference>
<dbReference type="KEGG" id="brz:CFK38_03410"/>
<accession>A0A291GKC2</accession>
<dbReference type="OrthoDB" id="4791416at2"/>
<gene>
    <name evidence="1" type="ORF">CFK38_03410</name>
</gene>
<organism evidence="1 2">
    <name type="scientific">Brachybacterium vulturis</name>
    <dbReference type="NCBI Taxonomy" id="2017484"/>
    <lineage>
        <taxon>Bacteria</taxon>
        <taxon>Bacillati</taxon>
        <taxon>Actinomycetota</taxon>
        <taxon>Actinomycetes</taxon>
        <taxon>Micrococcales</taxon>
        <taxon>Dermabacteraceae</taxon>
        <taxon>Brachybacterium</taxon>
    </lineage>
</organism>
<dbReference type="EMBL" id="CP023563">
    <property type="protein sequence ID" value="ATG50671.1"/>
    <property type="molecule type" value="Genomic_DNA"/>
</dbReference>
<sequence>MSTTTQSPSAEPTITQRDMLGAMEVLATTEPEPSVLLILTDEELMGLDGASALELLGSPYLDQEVVDRTSSAAAALRSLTARGLVRPGGESVEDEGELVSGPGDAPRRAMQLDRRLAGVVTLRRIPDAMVTTSRTLNGGSTTLAHYLFPRGGVLEEYVSIDGFHHFSVPELETVPDRIRRFVDPFEAAGEDGDPETVTAAEVTRSIDVDDARAVSVLTAVAEGAGRQATLIATSDRVRVLDHGPLGEETSPHDELQISDVSSQSLLGVIDVLIPRPADVEDEATPGS</sequence>
<protein>
    <submittedName>
        <fullName evidence="1">Uncharacterized protein</fullName>
    </submittedName>
</protein>
<name>A0A291GKC2_9MICO</name>
<evidence type="ECO:0000313" key="2">
    <source>
        <dbReference type="Proteomes" id="UP000218165"/>
    </source>
</evidence>
<keyword evidence="2" id="KW-1185">Reference proteome</keyword>
<dbReference type="Proteomes" id="UP000218165">
    <property type="component" value="Chromosome"/>
</dbReference>
<evidence type="ECO:0000313" key="1">
    <source>
        <dbReference type="EMBL" id="ATG50671.1"/>
    </source>
</evidence>
<reference evidence="2" key="1">
    <citation type="submission" date="2017-09" db="EMBL/GenBank/DDBJ databases">
        <title>Brachybacterium sp. VM2412.</title>
        <authorList>
            <person name="Tak E.J."/>
            <person name="Bae J.-W."/>
        </authorList>
    </citation>
    <scope>NUCLEOTIDE SEQUENCE [LARGE SCALE GENOMIC DNA]</scope>
    <source>
        <strain evidence="2">VM2412</strain>
    </source>
</reference>
<proteinExistence type="predicted"/>
<dbReference type="AlphaFoldDB" id="A0A291GKC2"/>